<dbReference type="Proteomes" id="UP000693970">
    <property type="component" value="Unassembled WGS sequence"/>
</dbReference>
<reference evidence="1" key="1">
    <citation type="journal article" date="2021" name="Sci. Rep.">
        <title>Diploid genomic architecture of Nitzschia inconspicua, an elite biomass production diatom.</title>
        <authorList>
            <person name="Oliver A."/>
            <person name="Podell S."/>
            <person name="Pinowska A."/>
            <person name="Traller J.C."/>
            <person name="Smith S.R."/>
            <person name="McClure R."/>
            <person name="Beliaev A."/>
            <person name="Bohutskyi P."/>
            <person name="Hill E.A."/>
            <person name="Rabines A."/>
            <person name="Zheng H."/>
            <person name="Allen L.Z."/>
            <person name="Kuo A."/>
            <person name="Grigoriev I.V."/>
            <person name="Allen A.E."/>
            <person name="Hazlebeck D."/>
            <person name="Allen E.E."/>
        </authorList>
    </citation>
    <scope>NUCLEOTIDE SEQUENCE</scope>
    <source>
        <strain evidence="1">Hildebrandi</strain>
    </source>
</reference>
<gene>
    <name evidence="1" type="ORF">IV203_033172</name>
</gene>
<accession>A0A9K3PG99</accession>
<proteinExistence type="predicted"/>
<dbReference type="EMBL" id="JAGRRH010000022">
    <property type="protein sequence ID" value="KAG7345641.1"/>
    <property type="molecule type" value="Genomic_DNA"/>
</dbReference>
<sequence>MSSPSSPSTTTKSRLVFGSDDALFGSIEKEQGERDFGNFLDAGTGLHSIRWIATLPEKGLTHFTAVTADKTMQTNVQKEVDELDISPMGNVIIGNWFGEPPIELKENSYDTILADYLIGAMDGFSPYKQDLMIAKLLQYLKPGGRLYIVGLEPIPDEAPGDADIICQVRRVRDACILLAGHRCYREYPLEWILRQIRQQYSNELKLIHSTRFPILYRHATIVKQINVGRSKIPYFPNPELAEAMKELLNDLEERSREATERSGGRIKLGFDYIVTAEKLTSSRDGLSEEFKDC</sequence>
<organism evidence="1 2">
    <name type="scientific">Nitzschia inconspicua</name>
    <dbReference type="NCBI Taxonomy" id="303405"/>
    <lineage>
        <taxon>Eukaryota</taxon>
        <taxon>Sar</taxon>
        <taxon>Stramenopiles</taxon>
        <taxon>Ochrophyta</taxon>
        <taxon>Bacillariophyta</taxon>
        <taxon>Bacillariophyceae</taxon>
        <taxon>Bacillariophycidae</taxon>
        <taxon>Bacillariales</taxon>
        <taxon>Bacillariaceae</taxon>
        <taxon>Nitzschia</taxon>
    </lineage>
</organism>
<name>A0A9K3PG99_9STRA</name>
<dbReference type="AlphaFoldDB" id="A0A9K3PG99"/>
<evidence type="ECO:0000313" key="1">
    <source>
        <dbReference type="EMBL" id="KAG7345641.1"/>
    </source>
</evidence>
<comment type="caution">
    <text evidence="1">The sequence shown here is derived from an EMBL/GenBank/DDBJ whole genome shotgun (WGS) entry which is preliminary data.</text>
</comment>
<protein>
    <submittedName>
        <fullName evidence="1">Uncharacterized protein</fullName>
    </submittedName>
</protein>
<dbReference type="CDD" id="cd02440">
    <property type="entry name" value="AdoMet_MTases"/>
    <property type="match status" value="1"/>
</dbReference>
<keyword evidence="2" id="KW-1185">Reference proteome</keyword>
<dbReference type="OrthoDB" id="429136at2759"/>
<evidence type="ECO:0000313" key="2">
    <source>
        <dbReference type="Proteomes" id="UP000693970"/>
    </source>
</evidence>
<reference evidence="1" key="2">
    <citation type="submission" date="2021-04" db="EMBL/GenBank/DDBJ databases">
        <authorList>
            <person name="Podell S."/>
        </authorList>
    </citation>
    <scope>NUCLEOTIDE SEQUENCE</scope>
    <source>
        <strain evidence="1">Hildebrandi</strain>
    </source>
</reference>